<sequence length="130" mass="14265">MTMHPALSQPSCGISLTIPHRRPSLMPSPPWTCPNPSYPGQVSPAIPHLISSAHLARFTTLLIAVLARARVCVRHVTPPRIRRGSLHARCFFPAWSRVLCSAFHSPRSVFALFSLGPARLPFCPLAHTDS</sequence>
<dbReference type="Proteomes" id="UP000292082">
    <property type="component" value="Unassembled WGS sequence"/>
</dbReference>
<evidence type="ECO:0000313" key="2">
    <source>
        <dbReference type="Proteomes" id="UP000292082"/>
    </source>
</evidence>
<proteinExistence type="predicted"/>
<protein>
    <submittedName>
        <fullName evidence="1">Uncharacterized protein</fullName>
    </submittedName>
</protein>
<dbReference type="EMBL" id="ML145097">
    <property type="protein sequence ID" value="TBU61669.1"/>
    <property type="molecule type" value="Genomic_DNA"/>
</dbReference>
<evidence type="ECO:0000313" key="1">
    <source>
        <dbReference type="EMBL" id="TBU61669.1"/>
    </source>
</evidence>
<organism evidence="1 2">
    <name type="scientific">Dichomitus squalens</name>
    <dbReference type="NCBI Taxonomy" id="114155"/>
    <lineage>
        <taxon>Eukaryota</taxon>
        <taxon>Fungi</taxon>
        <taxon>Dikarya</taxon>
        <taxon>Basidiomycota</taxon>
        <taxon>Agaricomycotina</taxon>
        <taxon>Agaricomycetes</taxon>
        <taxon>Polyporales</taxon>
        <taxon>Polyporaceae</taxon>
        <taxon>Dichomitus</taxon>
    </lineage>
</organism>
<accession>A0A4Q9Q3D9</accession>
<gene>
    <name evidence="1" type="ORF">BD310DRAFT_920490</name>
</gene>
<name>A0A4Q9Q3D9_9APHY</name>
<keyword evidence="2" id="KW-1185">Reference proteome</keyword>
<dbReference type="AlphaFoldDB" id="A0A4Q9Q3D9"/>
<reference evidence="1 2" key="1">
    <citation type="submission" date="2019-01" db="EMBL/GenBank/DDBJ databases">
        <title>Draft genome sequences of three monokaryotic isolates of the white-rot basidiomycete fungus Dichomitus squalens.</title>
        <authorList>
            <consortium name="DOE Joint Genome Institute"/>
            <person name="Lopez S.C."/>
            <person name="Andreopoulos B."/>
            <person name="Pangilinan J."/>
            <person name="Lipzen A."/>
            <person name="Riley R."/>
            <person name="Ahrendt S."/>
            <person name="Ng V."/>
            <person name="Barry K."/>
            <person name="Daum C."/>
            <person name="Grigoriev I.V."/>
            <person name="Hilden K.S."/>
            <person name="Makela M.R."/>
            <person name="de Vries R.P."/>
        </authorList>
    </citation>
    <scope>NUCLEOTIDE SEQUENCE [LARGE SCALE GENOMIC DNA]</scope>
    <source>
        <strain evidence="1 2">CBS 464.89</strain>
    </source>
</reference>